<dbReference type="RefSeq" id="WP_179980269.1">
    <property type="nucleotide sequence ID" value="NZ_LT608333.1"/>
</dbReference>
<sequence length="264" mass="29545">MISLRLYKSFKNAAVPFSLDVDYEIGGDHKNVVLFGPSGSGKSLTMQCLAGLVRPDSGHILLGGRTLYDGNNNVFVPAQRRKIGYMFQDYALFPHLTLLQNVAYSGTGLWPWRVCAAQQRRAQDMLERFGIGHLARSLPSQLSGGQRQRAALARALNADPELLLLDEPFSALDPLLRERLREELLELMADLTIPAVIITHDPGDVDVFAGSLILYEHGHARMVPNYAELRRDFDSPGRCLRYLQEQGQEQGQEQRQDICMGKSH</sequence>
<evidence type="ECO:0000256" key="2">
    <source>
        <dbReference type="ARBA" id="ARBA00022741"/>
    </source>
</evidence>
<accession>A0A212L4R5</accession>
<dbReference type="InterPro" id="IPR050093">
    <property type="entry name" value="ABC_SmlMolc_Importer"/>
</dbReference>
<dbReference type="PANTHER" id="PTHR42781:SF4">
    <property type="entry name" value="SPERMIDINE_PUTRESCINE IMPORT ATP-BINDING PROTEIN POTA"/>
    <property type="match status" value="1"/>
</dbReference>
<evidence type="ECO:0000256" key="1">
    <source>
        <dbReference type="ARBA" id="ARBA00022448"/>
    </source>
</evidence>
<feature type="domain" description="ABC transporter" evidence="4">
    <location>
        <begin position="1"/>
        <end position="242"/>
    </location>
</feature>
<evidence type="ECO:0000256" key="3">
    <source>
        <dbReference type="ARBA" id="ARBA00022840"/>
    </source>
</evidence>
<dbReference type="InterPro" id="IPR003439">
    <property type="entry name" value="ABC_transporter-like_ATP-bd"/>
</dbReference>
<dbReference type="InterPro" id="IPR017871">
    <property type="entry name" value="ABC_transporter-like_CS"/>
</dbReference>
<dbReference type="Pfam" id="PF00005">
    <property type="entry name" value="ABC_tran"/>
    <property type="match status" value="1"/>
</dbReference>
<dbReference type="PROSITE" id="PS50893">
    <property type="entry name" value="ABC_TRANSPORTER_2"/>
    <property type="match status" value="1"/>
</dbReference>
<keyword evidence="2" id="KW-0547">Nucleotide-binding</keyword>
<gene>
    <name evidence="5" type="ORF">KL86DES1_20699</name>
</gene>
<dbReference type="PROSITE" id="PS00211">
    <property type="entry name" value="ABC_TRANSPORTER_1"/>
    <property type="match status" value="1"/>
</dbReference>
<name>A0A212L4R5_9BACT</name>
<protein>
    <submittedName>
        <fullName evidence="5">ABC transporter related</fullName>
    </submittedName>
</protein>
<organism evidence="5">
    <name type="scientific">uncultured Desulfovibrio sp</name>
    <dbReference type="NCBI Taxonomy" id="167968"/>
    <lineage>
        <taxon>Bacteria</taxon>
        <taxon>Pseudomonadati</taxon>
        <taxon>Thermodesulfobacteriota</taxon>
        <taxon>Desulfovibrionia</taxon>
        <taxon>Desulfovibrionales</taxon>
        <taxon>Desulfovibrionaceae</taxon>
        <taxon>Desulfovibrio</taxon>
        <taxon>environmental samples</taxon>
    </lineage>
</organism>
<dbReference type="EMBL" id="FMJC01000002">
    <property type="protein sequence ID" value="SCM72562.1"/>
    <property type="molecule type" value="Genomic_DNA"/>
</dbReference>
<dbReference type="InterPro" id="IPR027417">
    <property type="entry name" value="P-loop_NTPase"/>
</dbReference>
<keyword evidence="3" id="KW-0067">ATP-binding</keyword>
<dbReference type="GO" id="GO:0016887">
    <property type="term" value="F:ATP hydrolysis activity"/>
    <property type="evidence" value="ECO:0007669"/>
    <property type="project" value="InterPro"/>
</dbReference>
<dbReference type="GO" id="GO:0005524">
    <property type="term" value="F:ATP binding"/>
    <property type="evidence" value="ECO:0007669"/>
    <property type="project" value="UniProtKB-KW"/>
</dbReference>
<dbReference type="SUPFAM" id="SSF52540">
    <property type="entry name" value="P-loop containing nucleoside triphosphate hydrolases"/>
    <property type="match status" value="1"/>
</dbReference>
<evidence type="ECO:0000313" key="5">
    <source>
        <dbReference type="EMBL" id="SCM72562.1"/>
    </source>
</evidence>
<evidence type="ECO:0000259" key="4">
    <source>
        <dbReference type="PROSITE" id="PS50893"/>
    </source>
</evidence>
<dbReference type="Gene3D" id="3.40.50.300">
    <property type="entry name" value="P-loop containing nucleotide triphosphate hydrolases"/>
    <property type="match status" value="1"/>
</dbReference>
<dbReference type="InterPro" id="IPR003593">
    <property type="entry name" value="AAA+_ATPase"/>
</dbReference>
<reference evidence="5" key="1">
    <citation type="submission" date="2016-08" db="EMBL/GenBank/DDBJ databases">
        <authorList>
            <person name="Seilhamer J.J."/>
        </authorList>
    </citation>
    <scope>NUCLEOTIDE SEQUENCE</scope>
    <source>
        <strain evidence="5">86-1</strain>
    </source>
</reference>
<dbReference type="AlphaFoldDB" id="A0A212L4R5"/>
<keyword evidence="1" id="KW-0813">Transport</keyword>
<dbReference type="PANTHER" id="PTHR42781">
    <property type="entry name" value="SPERMIDINE/PUTRESCINE IMPORT ATP-BINDING PROTEIN POTA"/>
    <property type="match status" value="1"/>
</dbReference>
<proteinExistence type="predicted"/>
<dbReference type="SMART" id="SM00382">
    <property type="entry name" value="AAA"/>
    <property type="match status" value="1"/>
</dbReference>